<evidence type="ECO:0000256" key="1">
    <source>
        <dbReference type="SAM" id="MobiDB-lite"/>
    </source>
</evidence>
<protein>
    <submittedName>
        <fullName evidence="2">Uncharacterized protein</fullName>
    </submittedName>
</protein>
<feature type="compositionally biased region" description="Polar residues" evidence="1">
    <location>
        <begin position="416"/>
        <end position="437"/>
    </location>
</feature>
<reference evidence="2" key="1">
    <citation type="submission" date="2019-08" db="EMBL/GenBank/DDBJ databases">
        <title>Reference gene set and small RNA set construction with multiple tissues from Davidia involucrata Baill.</title>
        <authorList>
            <person name="Yang H."/>
            <person name="Zhou C."/>
            <person name="Li G."/>
            <person name="Wang J."/>
            <person name="Gao P."/>
            <person name="Wang M."/>
            <person name="Wang R."/>
            <person name="Zhao Y."/>
        </authorList>
    </citation>
    <scope>NUCLEOTIDE SEQUENCE</scope>
    <source>
        <tissue evidence="2">Mixed with DoveR01_LX</tissue>
    </source>
</reference>
<dbReference type="PANTHER" id="PTHR34659">
    <property type="entry name" value="BNAA05G11610D PROTEIN"/>
    <property type="match status" value="1"/>
</dbReference>
<dbReference type="GO" id="GO:0061908">
    <property type="term" value="C:phagophore"/>
    <property type="evidence" value="ECO:0007669"/>
    <property type="project" value="TreeGrafter"/>
</dbReference>
<evidence type="ECO:0000313" key="3">
    <source>
        <dbReference type="EMBL" id="MPA56881.1"/>
    </source>
</evidence>
<feature type="region of interest" description="Disordered" evidence="1">
    <location>
        <begin position="394"/>
        <end position="449"/>
    </location>
</feature>
<organism evidence="2">
    <name type="scientific">Davidia involucrata</name>
    <name type="common">Dove tree</name>
    <dbReference type="NCBI Taxonomy" id="16924"/>
    <lineage>
        <taxon>Eukaryota</taxon>
        <taxon>Viridiplantae</taxon>
        <taxon>Streptophyta</taxon>
        <taxon>Embryophyta</taxon>
        <taxon>Tracheophyta</taxon>
        <taxon>Spermatophyta</taxon>
        <taxon>Magnoliopsida</taxon>
        <taxon>eudicotyledons</taxon>
        <taxon>Gunneridae</taxon>
        <taxon>Pentapetalae</taxon>
        <taxon>asterids</taxon>
        <taxon>Cornales</taxon>
        <taxon>Nyssaceae</taxon>
        <taxon>Davidia</taxon>
    </lineage>
</organism>
<gene>
    <name evidence="2" type="ORF">Din_026321</name>
    <name evidence="3" type="ORF">Din_026322</name>
</gene>
<dbReference type="EMBL" id="GHES01026322">
    <property type="protein sequence ID" value="MPA56881.1"/>
    <property type="molecule type" value="Transcribed_RNA"/>
</dbReference>
<sequence>MITMDFQGITWAGNIYQKFETMCLEVEEVMYQDTVKYVENQVQTVGANLKKFYSDVMQDLLPPSSIDPVKVAAADLSLNPYADYGINKKPKASINEDAIKVNKQVTEDSRVISGVNADQTSSLSGLHDVNHIRSPSYGVSVKGACPELYLGQNKDGRMYEHSNVVIRRNSRKNNHPPSELSGSITSVSRDVRRASSCYEISENREAACDQIAMISPPGSIVVRGCDSGEEEKVKFCNNTVGMTASTTDASIDFSVSDMILSVESSGKKGTKLIRTSSSGGSGGLSVESNAADTCTNSGVVSQIGSYISGETHHIEPAGEEVVVSHTGRSGDCDTVVIENNGTIEPGMETIDQSGNSELEETCVLVDGDKLCFVSQGEGKRRSYKKKIREALSSKMRSARKQEYEQLAARYGDTDSESNQESAEGSMPTLSMDANNSPRPDICESEWELL</sequence>
<dbReference type="GO" id="GO:0005776">
    <property type="term" value="C:autophagosome"/>
    <property type="evidence" value="ECO:0007669"/>
    <property type="project" value="TreeGrafter"/>
</dbReference>
<accession>A0A5B7AJE7</accession>
<proteinExistence type="predicted"/>
<dbReference type="EMBL" id="GHES01026321">
    <property type="protein sequence ID" value="MPA56880.1"/>
    <property type="molecule type" value="Transcribed_RNA"/>
</dbReference>
<evidence type="ECO:0000313" key="2">
    <source>
        <dbReference type="EMBL" id="MPA56880.1"/>
    </source>
</evidence>
<name>A0A5B7AJE7_DAVIN</name>
<dbReference type="PANTHER" id="PTHR34659:SF8">
    <property type="entry name" value="(RAPE) HYPOTHETICAL PROTEIN"/>
    <property type="match status" value="1"/>
</dbReference>
<dbReference type="AlphaFoldDB" id="A0A5B7AJE7"/>
<dbReference type="InterPro" id="IPR053273">
    <property type="entry name" value="CST_Regulator"/>
</dbReference>
<dbReference type="GO" id="GO:0006950">
    <property type="term" value="P:response to stress"/>
    <property type="evidence" value="ECO:0007669"/>
    <property type="project" value="TreeGrafter"/>
</dbReference>